<accession>A0A9Q1B2F4</accession>
<evidence type="ECO:0000259" key="5">
    <source>
        <dbReference type="PROSITE" id="PS51999"/>
    </source>
</evidence>
<keyword evidence="7" id="KW-1185">Reference proteome</keyword>
<feature type="domain" description="GRF-type" evidence="5">
    <location>
        <begin position="91"/>
        <end position="134"/>
    </location>
</feature>
<proteinExistence type="predicted"/>
<dbReference type="PANTHER" id="PTHR35163:SF12">
    <property type="entry name" value="OS05G0134500 PROTEIN"/>
    <property type="match status" value="1"/>
</dbReference>
<evidence type="ECO:0000313" key="7">
    <source>
        <dbReference type="Proteomes" id="UP001142489"/>
    </source>
</evidence>
<evidence type="ECO:0000256" key="4">
    <source>
        <dbReference type="PROSITE-ProRule" id="PRU01343"/>
    </source>
</evidence>
<dbReference type="AlphaFoldDB" id="A0A9Q1B2F4"/>
<dbReference type="Pfam" id="PF06839">
    <property type="entry name" value="Zn_ribbon_GRF"/>
    <property type="match status" value="2"/>
</dbReference>
<evidence type="ECO:0000256" key="1">
    <source>
        <dbReference type="ARBA" id="ARBA00022723"/>
    </source>
</evidence>
<keyword evidence="2 4" id="KW-0863">Zinc-finger</keyword>
<dbReference type="EMBL" id="JAPFRF010000006">
    <property type="protein sequence ID" value="KAJ7329417.1"/>
    <property type="molecule type" value="Genomic_DNA"/>
</dbReference>
<feature type="domain" description="GRF-type" evidence="5">
    <location>
        <begin position="138"/>
        <end position="180"/>
    </location>
</feature>
<dbReference type="PANTHER" id="PTHR35163">
    <property type="entry name" value="OS02G0467300 PROTEIN"/>
    <property type="match status" value="1"/>
</dbReference>
<comment type="caution">
    <text evidence="6">The sequence shown here is derived from an EMBL/GenBank/DDBJ whole genome shotgun (WGS) entry which is preliminary data.</text>
</comment>
<dbReference type="GO" id="GO:0008270">
    <property type="term" value="F:zinc ion binding"/>
    <property type="evidence" value="ECO:0007669"/>
    <property type="project" value="UniProtKB-KW"/>
</dbReference>
<keyword evidence="1" id="KW-0479">Metal-binding</keyword>
<evidence type="ECO:0000313" key="6">
    <source>
        <dbReference type="EMBL" id="KAJ7329417.1"/>
    </source>
</evidence>
<sequence>SLPMHLSILFRARKAATISYPDCIFTHKCMKEGLCGSWGKAEGVNLEVKWVAVLKLIAFKCRVYFVTCHYRAPPDTMTDGSCTLNTVRPRCSKHNRFCVLRVVRKNGENKGRQFYACPLPGEARCNYFEWADQHFPFCNHAKRCIMRTVLKIGPNNGRNFFVCPLGKERQCDFFQWAENSPGMKIIPGC</sequence>
<gene>
    <name evidence="6" type="ORF">JRQ81_015591</name>
</gene>
<dbReference type="OrthoDB" id="498125at2759"/>
<reference evidence="6" key="1">
    <citation type="journal article" date="2023" name="DNA Res.">
        <title>Chromosome-level genome assembly of Phrynocephalus forsythii using third-generation DNA sequencing and Hi-C analysis.</title>
        <authorList>
            <person name="Qi Y."/>
            <person name="Zhao W."/>
            <person name="Zhao Y."/>
            <person name="Niu C."/>
            <person name="Cao S."/>
            <person name="Zhang Y."/>
        </authorList>
    </citation>
    <scope>NUCLEOTIDE SEQUENCE</scope>
    <source>
        <tissue evidence="6">Muscle</tissue>
    </source>
</reference>
<evidence type="ECO:0000256" key="2">
    <source>
        <dbReference type="ARBA" id="ARBA00022771"/>
    </source>
</evidence>
<feature type="non-terminal residue" evidence="6">
    <location>
        <position position="1"/>
    </location>
</feature>
<evidence type="ECO:0000256" key="3">
    <source>
        <dbReference type="ARBA" id="ARBA00022833"/>
    </source>
</evidence>
<name>A0A9Q1B2F4_9SAUR</name>
<protein>
    <recommendedName>
        <fullName evidence="5">GRF-type domain-containing protein</fullName>
    </recommendedName>
</protein>
<dbReference type="Proteomes" id="UP001142489">
    <property type="component" value="Unassembled WGS sequence"/>
</dbReference>
<organism evidence="6 7">
    <name type="scientific">Phrynocephalus forsythii</name>
    <dbReference type="NCBI Taxonomy" id="171643"/>
    <lineage>
        <taxon>Eukaryota</taxon>
        <taxon>Metazoa</taxon>
        <taxon>Chordata</taxon>
        <taxon>Craniata</taxon>
        <taxon>Vertebrata</taxon>
        <taxon>Euteleostomi</taxon>
        <taxon>Lepidosauria</taxon>
        <taxon>Squamata</taxon>
        <taxon>Bifurcata</taxon>
        <taxon>Unidentata</taxon>
        <taxon>Episquamata</taxon>
        <taxon>Toxicofera</taxon>
        <taxon>Iguania</taxon>
        <taxon>Acrodonta</taxon>
        <taxon>Agamidae</taxon>
        <taxon>Agaminae</taxon>
        <taxon>Phrynocephalus</taxon>
    </lineage>
</organism>
<dbReference type="InterPro" id="IPR010666">
    <property type="entry name" value="Znf_GRF"/>
</dbReference>
<dbReference type="PROSITE" id="PS51999">
    <property type="entry name" value="ZF_GRF"/>
    <property type="match status" value="2"/>
</dbReference>
<keyword evidence="3" id="KW-0862">Zinc</keyword>